<dbReference type="Pfam" id="PF09685">
    <property type="entry name" value="MamF_MmsF"/>
    <property type="match status" value="1"/>
</dbReference>
<evidence type="ECO:0000313" key="7">
    <source>
        <dbReference type="Proteomes" id="UP000681027"/>
    </source>
</evidence>
<keyword evidence="2 5" id="KW-0812">Transmembrane</keyword>
<dbReference type="RefSeq" id="WP_213101773.1">
    <property type="nucleotide sequence ID" value="NZ_JAGYPM010000002.1"/>
</dbReference>
<protein>
    <submittedName>
        <fullName evidence="6">DUF4870 domain-containing protein</fullName>
    </submittedName>
</protein>
<gene>
    <name evidence="6" type="ORF">KHA94_08880</name>
</gene>
<reference evidence="6 7" key="1">
    <citation type="submission" date="2021-05" db="EMBL/GenBank/DDBJ databases">
        <title>Novel Bacillus species.</title>
        <authorList>
            <person name="Liu G."/>
        </authorList>
    </citation>
    <scope>NUCLEOTIDE SEQUENCE [LARGE SCALE GENOMIC DNA]</scope>
    <source>
        <strain evidence="6 7">FJAT-49705</strain>
    </source>
</reference>
<evidence type="ECO:0000313" key="6">
    <source>
        <dbReference type="EMBL" id="MBS4190316.1"/>
    </source>
</evidence>
<proteinExistence type="predicted"/>
<evidence type="ECO:0000256" key="2">
    <source>
        <dbReference type="ARBA" id="ARBA00022692"/>
    </source>
</evidence>
<dbReference type="Proteomes" id="UP000681027">
    <property type="component" value="Unassembled WGS sequence"/>
</dbReference>
<name>A0ABS5NR66_9BACI</name>
<sequence>METSRVLSGLSYLSVLFAGILFPLVVFLVTEDKKTKYHAKKALLSQLIMLVPIPVVVYSAITQIVMNQTEVPMLFISSVIFTFLLCLIVAVWNIVKGIKVFTNESY</sequence>
<feature type="transmembrane region" description="Helical" evidence="5">
    <location>
        <begin position="42"/>
        <end position="61"/>
    </location>
</feature>
<keyword evidence="3 5" id="KW-1133">Transmembrane helix</keyword>
<comment type="caution">
    <text evidence="6">The sequence shown here is derived from an EMBL/GenBank/DDBJ whole genome shotgun (WGS) entry which is preliminary data.</text>
</comment>
<comment type="subcellular location">
    <subcellularLocation>
        <location evidence="1">Membrane</location>
        <topology evidence="1">Multi-pass membrane protein</topology>
    </subcellularLocation>
</comment>
<keyword evidence="4 5" id="KW-0472">Membrane</keyword>
<accession>A0ABS5NR66</accession>
<feature type="transmembrane region" description="Helical" evidence="5">
    <location>
        <begin position="12"/>
        <end position="30"/>
    </location>
</feature>
<dbReference type="InterPro" id="IPR019109">
    <property type="entry name" value="MamF_MmsF"/>
</dbReference>
<feature type="transmembrane region" description="Helical" evidence="5">
    <location>
        <begin position="73"/>
        <end position="95"/>
    </location>
</feature>
<dbReference type="EMBL" id="JAGYPM010000002">
    <property type="protein sequence ID" value="MBS4190316.1"/>
    <property type="molecule type" value="Genomic_DNA"/>
</dbReference>
<evidence type="ECO:0000256" key="4">
    <source>
        <dbReference type="ARBA" id="ARBA00023136"/>
    </source>
</evidence>
<evidence type="ECO:0000256" key="1">
    <source>
        <dbReference type="ARBA" id="ARBA00004141"/>
    </source>
</evidence>
<evidence type="ECO:0000256" key="3">
    <source>
        <dbReference type="ARBA" id="ARBA00022989"/>
    </source>
</evidence>
<evidence type="ECO:0000256" key="5">
    <source>
        <dbReference type="SAM" id="Phobius"/>
    </source>
</evidence>
<organism evidence="6 7">
    <name type="scientific">Cytobacillus citreus</name>
    <dbReference type="NCBI Taxonomy" id="2833586"/>
    <lineage>
        <taxon>Bacteria</taxon>
        <taxon>Bacillati</taxon>
        <taxon>Bacillota</taxon>
        <taxon>Bacilli</taxon>
        <taxon>Bacillales</taxon>
        <taxon>Bacillaceae</taxon>
        <taxon>Cytobacillus</taxon>
    </lineage>
</organism>
<keyword evidence="7" id="KW-1185">Reference proteome</keyword>